<gene>
    <name evidence="2" type="ORF">DYB38_014174</name>
</gene>
<dbReference type="Proteomes" id="UP000265716">
    <property type="component" value="Unassembled WGS sequence"/>
</dbReference>
<accession>A0A397E419</accession>
<protein>
    <recommendedName>
        <fullName evidence="4">WW domain-containing protein</fullName>
    </recommendedName>
</protein>
<reference evidence="2 3" key="1">
    <citation type="submission" date="2018-08" db="EMBL/GenBank/DDBJ databases">
        <title>Aphanomyces genome sequencing and annotation.</title>
        <authorList>
            <person name="Minardi D."/>
            <person name="Oidtmann B."/>
            <person name="Van Der Giezen M."/>
            <person name="Studholme D.J."/>
        </authorList>
    </citation>
    <scope>NUCLEOTIDE SEQUENCE [LARGE SCALE GENOMIC DNA]</scope>
    <source>
        <strain evidence="2 3">SA</strain>
    </source>
</reference>
<dbReference type="Gene3D" id="1.20.5.190">
    <property type="match status" value="3"/>
</dbReference>
<dbReference type="InterPro" id="IPR000048">
    <property type="entry name" value="IQ_motif_EF-hand-BS"/>
</dbReference>
<dbReference type="PROSITE" id="PS50096">
    <property type="entry name" value="IQ"/>
    <property type="match status" value="4"/>
</dbReference>
<dbReference type="InterPro" id="IPR001202">
    <property type="entry name" value="WW_dom"/>
</dbReference>
<name>A0A397E419_APHAT</name>
<dbReference type="CDD" id="cd00201">
    <property type="entry name" value="WW"/>
    <property type="match status" value="1"/>
</dbReference>
<dbReference type="Gene3D" id="2.20.70.10">
    <property type="match status" value="1"/>
</dbReference>
<dbReference type="EMBL" id="QUTC01002059">
    <property type="protein sequence ID" value="RHY75269.1"/>
    <property type="molecule type" value="Genomic_DNA"/>
</dbReference>
<dbReference type="VEuPathDB" id="FungiDB:H257_04278"/>
<comment type="caution">
    <text evidence="2">The sequence shown here is derived from an EMBL/GenBank/DDBJ whole genome shotgun (WGS) entry which is preliminary data.</text>
</comment>
<dbReference type="SMART" id="SM00015">
    <property type="entry name" value="IQ"/>
    <property type="match status" value="6"/>
</dbReference>
<proteinExistence type="predicted"/>
<evidence type="ECO:0000313" key="2">
    <source>
        <dbReference type="EMBL" id="RHY75269.1"/>
    </source>
</evidence>
<dbReference type="AlphaFoldDB" id="A0A397E419"/>
<evidence type="ECO:0000313" key="3">
    <source>
        <dbReference type="Proteomes" id="UP000265716"/>
    </source>
</evidence>
<dbReference type="Pfam" id="PF00612">
    <property type="entry name" value="IQ"/>
    <property type="match status" value="3"/>
</dbReference>
<organism evidence="2 3">
    <name type="scientific">Aphanomyces astaci</name>
    <name type="common">Crayfish plague agent</name>
    <dbReference type="NCBI Taxonomy" id="112090"/>
    <lineage>
        <taxon>Eukaryota</taxon>
        <taxon>Sar</taxon>
        <taxon>Stramenopiles</taxon>
        <taxon>Oomycota</taxon>
        <taxon>Saprolegniomycetes</taxon>
        <taxon>Saprolegniales</taxon>
        <taxon>Verrucalvaceae</taxon>
        <taxon>Aphanomyces</taxon>
    </lineage>
</organism>
<evidence type="ECO:0000256" key="1">
    <source>
        <dbReference type="SAM" id="MobiDB-lite"/>
    </source>
</evidence>
<feature type="non-terminal residue" evidence="2">
    <location>
        <position position="1"/>
    </location>
</feature>
<evidence type="ECO:0008006" key="4">
    <source>
        <dbReference type="Google" id="ProtNLM"/>
    </source>
</evidence>
<feature type="region of interest" description="Disordered" evidence="1">
    <location>
        <begin position="393"/>
        <end position="413"/>
    </location>
</feature>
<sequence length="439" mass="50880">RGAKVLAWEAATCIQRTIRAFLARRWFHRIRLYKRAATIQRAWRRSWRLAQGPLQASIAVHLEFIRFGIQTCHATVLQASIRGFLGRRHAAKSQLMKQSARCLQKVWREYVARQRRSKARQERRFRRMLAAHCIQATYKGYRERVLFRLALSKSCVPMYLRASRLESMASQLAFREHFHGAIANSASSAIATTWRRHRRRKVARLEALSAAAVVVQTIYRSQRTQRWFRKYVASVRRSATSIQRMVRSRLARNHAKTHVAAMKKVVEEAKAARWSQAALRVQVAWRKKKGRIHAAAKRIQHKFRAYRPTRLGKAMLATLKLSRRKRERRQAKQKIIAEYLVDSAAAREQEHALMIKVTSNHNAVQGEKDRKTAEAAAAKAERRRLALLAAETTVRHPPQTPLKNKTAGKKGKGEWVEAWDDATNRKYVYNTKTGESKWS</sequence>